<name>A0A3P7WK33_HAEPC</name>
<protein>
    <submittedName>
        <fullName evidence="1">Uncharacterized protein</fullName>
    </submittedName>
</protein>
<reference evidence="1 2" key="1">
    <citation type="submission" date="2018-11" db="EMBL/GenBank/DDBJ databases">
        <authorList>
            <consortium name="Pathogen Informatics"/>
        </authorList>
    </citation>
    <scope>NUCLEOTIDE SEQUENCE [LARGE SCALE GENOMIC DNA]</scope>
    <source>
        <strain evidence="1 2">MHpl1</strain>
    </source>
</reference>
<sequence>MTDLTRALRASPFFERVLMSVEGERRRLFNGMAFEASINRLFSSCGFDWSNLLFVGS</sequence>
<dbReference type="AlphaFoldDB" id="A0A3P7WK33"/>
<gene>
    <name evidence="1" type="ORF">HPLM_LOCUS2276</name>
</gene>
<keyword evidence="2" id="KW-1185">Reference proteome</keyword>
<evidence type="ECO:0000313" key="2">
    <source>
        <dbReference type="Proteomes" id="UP000268014"/>
    </source>
</evidence>
<accession>A0A3P7WK33</accession>
<proteinExistence type="predicted"/>
<dbReference type="EMBL" id="UZAF01004379">
    <property type="protein sequence ID" value="VDO13885.1"/>
    <property type="molecule type" value="Genomic_DNA"/>
</dbReference>
<dbReference type="Proteomes" id="UP000268014">
    <property type="component" value="Unassembled WGS sequence"/>
</dbReference>
<organism evidence="1 2">
    <name type="scientific">Haemonchus placei</name>
    <name type="common">Barber's pole worm</name>
    <dbReference type="NCBI Taxonomy" id="6290"/>
    <lineage>
        <taxon>Eukaryota</taxon>
        <taxon>Metazoa</taxon>
        <taxon>Ecdysozoa</taxon>
        <taxon>Nematoda</taxon>
        <taxon>Chromadorea</taxon>
        <taxon>Rhabditida</taxon>
        <taxon>Rhabditina</taxon>
        <taxon>Rhabditomorpha</taxon>
        <taxon>Strongyloidea</taxon>
        <taxon>Trichostrongylidae</taxon>
        <taxon>Haemonchus</taxon>
    </lineage>
</organism>
<evidence type="ECO:0000313" key="1">
    <source>
        <dbReference type="EMBL" id="VDO13885.1"/>
    </source>
</evidence>